<dbReference type="PANTHER" id="PTHR42932:SF2">
    <property type="entry name" value="DNA PROTECTION DURING STARVATION PROTEIN 1"/>
    <property type="match status" value="1"/>
</dbReference>
<dbReference type="SUPFAM" id="SSF47240">
    <property type="entry name" value="Ferritin-like"/>
    <property type="match status" value="1"/>
</dbReference>
<reference evidence="4 5" key="1">
    <citation type="submission" date="2018-05" db="EMBL/GenBank/DDBJ databases">
        <title>Genetic diversity of glacier-inhabiting Cryobacterium bacteria in China and description of Cryobacterium mengkeensis sp. nov. and Arthrobacter glacialis sp. nov.</title>
        <authorList>
            <person name="Liu Q."/>
            <person name="Xin Y.-H."/>
        </authorList>
    </citation>
    <scope>NUCLEOTIDE SEQUENCE [LARGE SCALE GENOMIC DNA]</scope>
    <source>
        <strain evidence="4 5">B7</strain>
    </source>
</reference>
<evidence type="ECO:0000256" key="2">
    <source>
        <dbReference type="RuleBase" id="RU003875"/>
    </source>
</evidence>
<feature type="domain" description="Ferritin/DPS" evidence="3">
    <location>
        <begin position="10"/>
        <end position="144"/>
    </location>
</feature>
<dbReference type="InterPro" id="IPR008331">
    <property type="entry name" value="Ferritin_DPS_dom"/>
</dbReference>
<dbReference type="Pfam" id="PF00210">
    <property type="entry name" value="Ferritin"/>
    <property type="match status" value="1"/>
</dbReference>
<dbReference type="Gene3D" id="1.20.1260.10">
    <property type="match status" value="1"/>
</dbReference>
<dbReference type="GO" id="GO:0016722">
    <property type="term" value="F:oxidoreductase activity, acting on metal ions"/>
    <property type="evidence" value="ECO:0007669"/>
    <property type="project" value="InterPro"/>
</dbReference>
<evidence type="ECO:0000313" key="5">
    <source>
        <dbReference type="Proteomes" id="UP000247980"/>
    </source>
</evidence>
<comment type="similarity">
    <text evidence="1 2">Belongs to the Dps family.</text>
</comment>
<dbReference type="InterPro" id="IPR009078">
    <property type="entry name" value="Ferritin-like_SF"/>
</dbReference>
<dbReference type="OrthoDB" id="9797687at2"/>
<organism evidence="4 5">
    <name type="scientific">Arthrobacter psychrolactophilus</name>
    <dbReference type="NCBI Taxonomy" id="92442"/>
    <lineage>
        <taxon>Bacteria</taxon>
        <taxon>Bacillati</taxon>
        <taxon>Actinomycetota</taxon>
        <taxon>Actinomycetes</taxon>
        <taxon>Micrococcales</taxon>
        <taxon>Micrococcaceae</taxon>
        <taxon>Arthrobacter</taxon>
    </lineage>
</organism>
<dbReference type="EMBL" id="QJVC01000025">
    <property type="protein sequence ID" value="PYI37261.1"/>
    <property type="molecule type" value="Genomic_DNA"/>
</dbReference>
<keyword evidence="5" id="KW-1185">Reference proteome</keyword>
<gene>
    <name evidence="4" type="ORF">CVS30_16175</name>
</gene>
<dbReference type="AlphaFoldDB" id="A0A2V5IMB4"/>
<dbReference type="GO" id="GO:0008199">
    <property type="term" value="F:ferric iron binding"/>
    <property type="evidence" value="ECO:0007669"/>
    <property type="project" value="InterPro"/>
</dbReference>
<accession>A0A2V5IMB4</accession>
<comment type="caution">
    <text evidence="4">The sequence shown here is derived from an EMBL/GenBank/DDBJ whole genome shotgun (WGS) entry which is preliminary data.</text>
</comment>
<evidence type="ECO:0000256" key="1">
    <source>
        <dbReference type="ARBA" id="ARBA00009497"/>
    </source>
</evidence>
<evidence type="ECO:0000259" key="3">
    <source>
        <dbReference type="Pfam" id="PF00210"/>
    </source>
</evidence>
<dbReference type="InterPro" id="IPR002177">
    <property type="entry name" value="DPS_DNA-bd"/>
</dbReference>
<dbReference type="PROSITE" id="PS00818">
    <property type="entry name" value="DPS_1"/>
    <property type="match status" value="1"/>
</dbReference>
<evidence type="ECO:0000313" key="4">
    <source>
        <dbReference type="EMBL" id="PYI37261.1"/>
    </source>
</evidence>
<sequence>MDASKKLSANLQLVLVDLIELHVQGKQAHWNVVGRNFRDLHLQIDEVVTVAREFSDRIAERMRALHAVPDGRSTTVSASTKLTAFPDGLTDTKDVVDLIGARLEQVAATVRGVHDPVDDEDPTTADLLHEILAAVEQLAWMIEAENKSTHKKPHKSPTKTA</sequence>
<dbReference type="PIRSF" id="PIRSF005900">
    <property type="entry name" value="Dps"/>
    <property type="match status" value="1"/>
</dbReference>
<dbReference type="CDD" id="cd01043">
    <property type="entry name" value="DPS"/>
    <property type="match status" value="1"/>
</dbReference>
<dbReference type="Proteomes" id="UP000247980">
    <property type="component" value="Unassembled WGS sequence"/>
</dbReference>
<dbReference type="InterPro" id="IPR023188">
    <property type="entry name" value="DPS_DNA-bd_CS"/>
</dbReference>
<dbReference type="RefSeq" id="WP_110486593.1">
    <property type="nucleotide sequence ID" value="NZ_QJVC01000025.1"/>
</dbReference>
<name>A0A2V5IMB4_9MICC</name>
<proteinExistence type="inferred from homology"/>
<dbReference type="PANTHER" id="PTHR42932">
    <property type="entry name" value="GENERAL STRESS PROTEIN 20U"/>
    <property type="match status" value="1"/>
</dbReference>
<dbReference type="InterPro" id="IPR012347">
    <property type="entry name" value="Ferritin-like"/>
</dbReference>
<dbReference type="PRINTS" id="PR01346">
    <property type="entry name" value="HELNAPAPROT"/>
</dbReference>
<protein>
    <submittedName>
        <fullName evidence="4">DNA starvation/stationary phase protection protein</fullName>
    </submittedName>
</protein>